<accession>U4Q4U5</accession>
<name>U4Q4U5_9HYPH</name>
<dbReference type="AlphaFoldDB" id="U4Q4U5"/>
<evidence type="ECO:0000313" key="1">
    <source>
        <dbReference type="EMBL" id="CDI12294.1"/>
    </source>
</evidence>
<gene>
    <name evidence="1" type="ORF">BN877_p0578</name>
</gene>
<dbReference type="HOGENOM" id="CLU_1873788_0_0_5"/>
<protein>
    <submittedName>
        <fullName evidence="1">Uncharacterized protein</fullName>
    </submittedName>
</protein>
<keyword evidence="1" id="KW-0614">Plasmid</keyword>
<dbReference type="EMBL" id="HG518324">
    <property type="protein sequence ID" value="CDI12294.1"/>
    <property type="molecule type" value="Genomic_DNA"/>
</dbReference>
<geneLocation type="plasmid" evidence="1 2">
    <name>IRBL74_p</name>
</geneLocation>
<organism evidence="1 2">
    <name type="scientific">Agrobacterium pusense</name>
    <dbReference type="NCBI Taxonomy" id="648995"/>
    <lineage>
        <taxon>Bacteria</taxon>
        <taxon>Pseudomonadati</taxon>
        <taxon>Pseudomonadota</taxon>
        <taxon>Alphaproteobacteria</taxon>
        <taxon>Hyphomicrobiales</taxon>
        <taxon>Rhizobiaceae</taxon>
        <taxon>Rhizobium/Agrobacterium group</taxon>
        <taxon>Agrobacterium</taxon>
    </lineage>
</organism>
<sequence>MALGENRAEDAPFARPSAKTDYSSVRLLQARLNHIPHFKSMGPDPRAQLAPDGLSQCHPGVSLNSMLRVPHKGISVVAFTFFKALVHGSLKRRISVFDGCALDGRLFAADGFRACAVQHSIEDGAADGDLRPLCRE</sequence>
<dbReference type="Proteomes" id="UP000016944">
    <property type="component" value="Plasmid IRBL74_p"/>
</dbReference>
<proteinExistence type="predicted"/>
<dbReference type="KEGG" id="rir:BN877_p0578"/>
<evidence type="ECO:0000313" key="2">
    <source>
        <dbReference type="Proteomes" id="UP000016944"/>
    </source>
</evidence>
<reference evidence="1 2" key="1">
    <citation type="journal article" date="2013" name="Genome Announc.">
        <title>Complete Genome Sequence of the Sesbania Symbiont and Rice Growth-Promoting Endophyte Rhizobium sp. Strain IRBG74.</title>
        <authorList>
            <person name="Crook M.B."/>
            <person name="Mitra S."/>
            <person name="Ane J.M."/>
            <person name="Sadowsky M.J."/>
            <person name="Gyaneshwar P."/>
        </authorList>
    </citation>
    <scope>NUCLEOTIDE SEQUENCE [LARGE SCALE GENOMIC DNA]</scope>
    <source>
        <strain evidence="1 2">IRBG74</strain>
        <plasmid evidence="2">IRBL74_p</plasmid>
    </source>
</reference>